<dbReference type="Proteomes" id="UP000002212">
    <property type="component" value="Chromosome"/>
</dbReference>
<evidence type="ECO:0000259" key="1">
    <source>
        <dbReference type="Pfam" id="PF01494"/>
    </source>
</evidence>
<dbReference type="EMBL" id="AP011115">
    <property type="protein sequence ID" value="BAH51041.1"/>
    <property type="molecule type" value="Genomic_DNA"/>
</dbReference>
<dbReference type="OrthoDB" id="3356051at2"/>
<dbReference type="GO" id="GO:0071949">
    <property type="term" value="F:FAD binding"/>
    <property type="evidence" value="ECO:0007669"/>
    <property type="project" value="InterPro"/>
</dbReference>
<dbReference type="PANTHER" id="PTHR46865:SF2">
    <property type="entry name" value="MONOOXYGENASE"/>
    <property type="match status" value="1"/>
</dbReference>
<evidence type="ECO:0000313" key="3">
    <source>
        <dbReference type="Proteomes" id="UP000002212"/>
    </source>
</evidence>
<dbReference type="STRING" id="632772.ROP_27940"/>
<accession>C1B5B5</accession>
<evidence type="ECO:0000313" key="2">
    <source>
        <dbReference type="EMBL" id="BAH51041.1"/>
    </source>
</evidence>
<dbReference type="PANTHER" id="PTHR46865">
    <property type="entry name" value="OXIDOREDUCTASE-RELATED"/>
    <property type="match status" value="1"/>
</dbReference>
<dbReference type="Pfam" id="PF01494">
    <property type="entry name" value="FAD_binding_3"/>
    <property type="match status" value="1"/>
</dbReference>
<dbReference type="InterPro" id="IPR051704">
    <property type="entry name" value="FAD_aromatic-hydroxylase"/>
</dbReference>
<dbReference type="Gene3D" id="3.50.50.60">
    <property type="entry name" value="FAD/NAD(P)-binding domain"/>
    <property type="match status" value="1"/>
</dbReference>
<dbReference type="InterPro" id="IPR036188">
    <property type="entry name" value="FAD/NAD-bd_sf"/>
</dbReference>
<protein>
    <submittedName>
        <fullName evidence="2">Putative oxidoreductase</fullName>
    </submittedName>
</protein>
<dbReference type="AlphaFoldDB" id="C1B5B5"/>
<sequence length="404" mass="43786">MPHDTVLISGAGIAGPALAFWLARSGYAVTVVEKAPALRLGGQAVDFKGEVHRKVLEKMGILDEVHRRQTGKTDLRIVDEHDRHLATMPGEFIGGDVEILRGDLTEILYERTADSCEYLFGDSVTAMTDTESGVEVTFEKSHARRFDLVFGADGIHSAVRRHRFGPEEDFVRFLGYYYAVVGTTDAVGAASFDRERATGLMYNEPGRMVVVGGPKAPELLVFASDPIDYDRGDVTEQKQLLATAYAGAGWRVPGLLAHLDDAPDFYLDSIARVETDTYTAGRVALLGDAAYGNTLGGFGTGLALVGAYVLAGELAAAAGGDHRVAFGRYDEQMHRYAKVARTGSAGPFLAPKSPTRITLRNWMFKSKILFGAMMKLTDFFATGIDLQDYPALRSAGRPGNVDHP</sequence>
<feature type="domain" description="FAD-binding" evidence="1">
    <location>
        <begin position="5"/>
        <end position="323"/>
    </location>
</feature>
<dbReference type="PATRIC" id="fig|632772.20.peg.2917"/>
<dbReference type="Gene3D" id="3.30.9.10">
    <property type="entry name" value="D-Amino Acid Oxidase, subunit A, domain 2"/>
    <property type="match status" value="1"/>
</dbReference>
<dbReference type="RefSeq" id="WP_012689997.1">
    <property type="nucleotide sequence ID" value="NC_012522.1"/>
</dbReference>
<dbReference type="PRINTS" id="PR00420">
    <property type="entry name" value="RNGMNOXGNASE"/>
</dbReference>
<dbReference type="HOGENOM" id="CLU_009665_1_0_11"/>
<reference evidence="2 3" key="1">
    <citation type="submission" date="2009-03" db="EMBL/GenBank/DDBJ databases">
        <title>Comparison of the complete genome sequences of Rhodococcus erythropolis PR4 and Rhodococcus opacus B4.</title>
        <authorList>
            <person name="Takarada H."/>
            <person name="Sekine M."/>
            <person name="Hosoyama A."/>
            <person name="Yamada R."/>
            <person name="Fujisawa T."/>
            <person name="Omata S."/>
            <person name="Shimizu A."/>
            <person name="Tsukatani N."/>
            <person name="Tanikawa S."/>
            <person name="Fujita N."/>
            <person name="Harayama S."/>
        </authorList>
    </citation>
    <scope>NUCLEOTIDE SEQUENCE [LARGE SCALE GENOMIC DNA]</scope>
    <source>
        <strain evidence="2 3">B4</strain>
    </source>
</reference>
<gene>
    <name evidence="2" type="ordered locus">ROP_27940</name>
</gene>
<proteinExistence type="predicted"/>
<name>C1B5B5_RHOOB</name>
<dbReference type="InterPro" id="IPR002938">
    <property type="entry name" value="FAD-bd"/>
</dbReference>
<dbReference type="KEGG" id="rop:ROP_27940"/>
<dbReference type="SUPFAM" id="SSF51905">
    <property type="entry name" value="FAD/NAD(P)-binding domain"/>
    <property type="match status" value="1"/>
</dbReference>
<organism evidence="2 3">
    <name type="scientific">Rhodococcus opacus (strain B4)</name>
    <dbReference type="NCBI Taxonomy" id="632772"/>
    <lineage>
        <taxon>Bacteria</taxon>
        <taxon>Bacillati</taxon>
        <taxon>Actinomycetota</taxon>
        <taxon>Actinomycetes</taxon>
        <taxon>Mycobacteriales</taxon>
        <taxon>Nocardiaceae</taxon>
        <taxon>Rhodococcus</taxon>
    </lineage>
</organism>